<evidence type="ECO:0000313" key="2">
    <source>
        <dbReference type="EMBL" id="AAK99391.1"/>
    </source>
</evidence>
<dbReference type="AlphaFoldDB" id="Q8CZ14"/>
<evidence type="ECO:0000256" key="1">
    <source>
        <dbReference type="SAM" id="SignalP"/>
    </source>
</evidence>
<keyword evidence="3" id="KW-1185">Reference proteome</keyword>
<dbReference type="PIR" id="C97945">
    <property type="entry name" value="C97945"/>
</dbReference>
<name>Q8CZ14_STRR6</name>
<accession>Q8CZ14</accession>
<dbReference type="EMBL" id="AE007317">
    <property type="protein sequence ID" value="AAK99391.1"/>
    <property type="molecule type" value="Genomic_DNA"/>
</dbReference>
<evidence type="ECO:0000313" key="3">
    <source>
        <dbReference type="Proteomes" id="UP000000586"/>
    </source>
</evidence>
<organism evidence="2 3">
    <name type="scientific">Streptococcus pneumoniae (strain ATCC BAA-255 / R6)</name>
    <dbReference type="NCBI Taxonomy" id="171101"/>
    <lineage>
        <taxon>Bacteria</taxon>
        <taxon>Bacillati</taxon>
        <taxon>Bacillota</taxon>
        <taxon>Bacilli</taxon>
        <taxon>Lactobacillales</taxon>
        <taxon>Streptococcaceae</taxon>
        <taxon>Streptococcus</taxon>
    </lineage>
</organism>
<sequence length="62" mass="6488">MKAAFCSSGSITFFLNAYTAPATAATVPATPVTRPLANPLAMSLPPLYSQSASLLKRSHFSD</sequence>
<dbReference type="KEGG" id="spr:spr0587"/>
<dbReference type="Proteomes" id="UP000000586">
    <property type="component" value="Chromosome"/>
</dbReference>
<dbReference type="HOGENOM" id="CLU_2902431_0_0_9"/>
<dbReference type="STRING" id="171101.spr0587"/>
<feature type="chain" id="PRO_5004304195" evidence="1">
    <location>
        <begin position="25"/>
        <end position="62"/>
    </location>
</feature>
<proteinExistence type="predicted"/>
<keyword evidence="1" id="KW-0732">Signal</keyword>
<feature type="signal peptide" evidence="1">
    <location>
        <begin position="1"/>
        <end position="24"/>
    </location>
</feature>
<gene>
    <name evidence="2" type="ordered locus">spr0587</name>
</gene>
<reference evidence="2 3" key="1">
    <citation type="journal article" date="2001" name="J. Bacteriol.">
        <title>Genome of the bacterium Streptococcus pneumoniae strain R6.</title>
        <authorList>
            <person name="Hoskins J.A."/>
            <person name="Alborn W.Jr."/>
            <person name="Arnold J."/>
            <person name="Blaszczak L."/>
            <person name="Burgett S."/>
            <person name="DeHoff B.S."/>
            <person name="Estrem S."/>
            <person name="Fritz L."/>
            <person name="Fu D.-J."/>
            <person name="Fuller W."/>
            <person name="Geringer C."/>
            <person name="Gilmour R."/>
            <person name="Glass J.S."/>
            <person name="Khoja H."/>
            <person name="Kraft A."/>
            <person name="LaGace R."/>
            <person name="LeBlanc D.J."/>
            <person name="Lee L.N."/>
            <person name="Lefkowitz E.J."/>
            <person name="Lu J."/>
            <person name="Matsushima P."/>
            <person name="McAhren S."/>
            <person name="McHenney M."/>
            <person name="McLeaster K."/>
            <person name="Mundy C."/>
            <person name="Nicas T.I."/>
            <person name="Norris F.H."/>
            <person name="O'Gara M."/>
            <person name="Peery R."/>
            <person name="Robertson G.T."/>
            <person name="Rockey P."/>
            <person name="Sun P.-M."/>
            <person name="Winkler M.E."/>
            <person name="Yang Y."/>
            <person name="Young-Bellido M."/>
            <person name="Zhao G."/>
            <person name="Zook C."/>
            <person name="Baltz R.H."/>
            <person name="Jaskunas S.Richard."/>
            <person name="Rosteck P.R.Jr."/>
            <person name="Skatrud P.L."/>
            <person name="Glass J.I."/>
        </authorList>
    </citation>
    <scope>NUCLEOTIDE SEQUENCE [LARGE SCALE GENOMIC DNA]</scope>
    <source>
        <strain evidence="3">ATCC BAA-255 / R6</strain>
    </source>
</reference>
<protein>
    <submittedName>
        <fullName evidence="2">Uncharacterized protein</fullName>
    </submittedName>
</protein>